<dbReference type="AlphaFoldDB" id="A0A1C6U576"/>
<dbReference type="Pfam" id="PF13828">
    <property type="entry name" value="DUF4190"/>
    <property type="match status" value="1"/>
</dbReference>
<protein>
    <recommendedName>
        <fullName evidence="3">DUF4190 domain-containing protein</fullName>
    </recommendedName>
</protein>
<keyword evidence="2" id="KW-0812">Transmembrane</keyword>
<keyword evidence="5" id="KW-1185">Reference proteome</keyword>
<gene>
    <name evidence="4" type="ORF">GA0070617_1070</name>
</gene>
<evidence type="ECO:0000313" key="4">
    <source>
        <dbReference type="EMBL" id="SCL49061.1"/>
    </source>
</evidence>
<feature type="compositionally biased region" description="Low complexity" evidence="1">
    <location>
        <begin position="67"/>
        <end position="88"/>
    </location>
</feature>
<dbReference type="RefSeq" id="WP_091434483.1">
    <property type="nucleotide sequence ID" value="NZ_BMMJ01000001.1"/>
</dbReference>
<feature type="domain" description="DUF4190" evidence="3">
    <location>
        <begin position="104"/>
        <end position="156"/>
    </location>
</feature>
<proteinExistence type="predicted"/>
<feature type="region of interest" description="Disordered" evidence="1">
    <location>
        <begin position="1"/>
        <end position="95"/>
    </location>
</feature>
<keyword evidence="2" id="KW-0472">Membrane</keyword>
<dbReference type="OrthoDB" id="4374883at2"/>
<dbReference type="InterPro" id="IPR025241">
    <property type="entry name" value="DUF4190"/>
</dbReference>
<name>A0A1C6U576_9ACTN</name>
<evidence type="ECO:0000313" key="5">
    <source>
        <dbReference type="Proteomes" id="UP000198937"/>
    </source>
</evidence>
<sequence length="178" mass="18811">MSQPPSSDQPDPWHPASDQPPSPYEQPASSYEQPPSPYEQPGRPGGEPPSQWAEPGRAGAGSGPQWGGPQQWGQQQSAYPPQAPYGQYGPPPGAGANRGTNVPAILSLVFAFVFAPAGIVLGHVAKRQIRRTGEDGEQLASWGLILSYVFTALYVLGCVGWIALVIWAGTDSGTGSYR</sequence>
<evidence type="ECO:0000256" key="1">
    <source>
        <dbReference type="SAM" id="MobiDB-lite"/>
    </source>
</evidence>
<keyword evidence="2" id="KW-1133">Transmembrane helix</keyword>
<feature type="transmembrane region" description="Helical" evidence="2">
    <location>
        <begin position="145"/>
        <end position="168"/>
    </location>
</feature>
<accession>A0A1C6U576</accession>
<feature type="transmembrane region" description="Helical" evidence="2">
    <location>
        <begin position="104"/>
        <end position="124"/>
    </location>
</feature>
<evidence type="ECO:0000256" key="2">
    <source>
        <dbReference type="SAM" id="Phobius"/>
    </source>
</evidence>
<dbReference type="Proteomes" id="UP000198937">
    <property type="component" value="Unassembled WGS sequence"/>
</dbReference>
<dbReference type="EMBL" id="FMIA01000002">
    <property type="protein sequence ID" value="SCL49061.1"/>
    <property type="molecule type" value="Genomic_DNA"/>
</dbReference>
<feature type="compositionally biased region" description="Low complexity" evidence="1">
    <location>
        <begin position="1"/>
        <end position="10"/>
    </location>
</feature>
<dbReference type="STRING" id="683228.GA0070617_1070"/>
<reference evidence="4 5" key="1">
    <citation type="submission" date="2016-06" db="EMBL/GenBank/DDBJ databases">
        <authorList>
            <person name="Kjaerup R.B."/>
            <person name="Dalgaard T.S."/>
            <person name="Juul-Madsen H.R."/>
        </authorList>
    </citation>
    <scope>NUCLEOTIDE SEQUENCE [LARGE SCALE GENOMIC DNA]</scope>
    <source>
        <strain evidence="4 5">DSM 45577</strain>
    </source>
</reference>
<organism evidence="4 5">
    <name type="scientific">Micromonospora yangpuensis</name>
    <dbReference type="NCBI Taxonomy" id="683228"/>
    <lineage>
        <taxon>Bacteria</taxon>
        <taxon>Bacillati</taxon>
        <taxon>Actinomycetota</taxon>
        <taxon>Actinomycetes</taxon>
        <taxon>Micromonosporales</taxon>
        <taxon>Micromonosporaceae</taxon>
        <taxon>Micromonospora</taxon>
    </lineage>
</organism>
<evidence type="ECO:0000259" key="3">
    <source>
        <dbReference type="Pfam" id="PF13828"/>
    </source>
</evidence>